<dbReference type="GO" id="GO:0005789">
    <property type="term" value="C:endoplasmic reticulum membrane"/>
    <property type="evidence" value="ECO:0007669"/>
    <property type="project" value="UniProtKB-SubCell"/>
</dbReference>
<dbReference type="EMBL" id="BFEA01000423">
    <property type="protein sequence ID" value="GBG82931.1"/>
    <property type="molecule type" value="Genomic_DNA"/>
</dbReference>
<evidence type="ECO:0000313" key="10">
    <source>
        <dbReference type="EMBL" id="GBG82931.1"/>
    </source>
</evidence>
<evidence type="ECO:0000256" key="2">
    <source>
        <dbReference type="ARBA" id="ARBA00007695"/>
    </source>
</evidence>
<dbReference type="AlphaFoldDB" id="A0A388LL05"/>
<dbReference type="PANTHER" id="PTHR21397:SF4">
    <property type="entry name" value="ER MEMBRANE PROTEIN COMPLEX SUBUNIT 10"/>
    <property type="match status" value="1"/>
</dbReference>
<gene>
    <name evidence="10" type="ORF">CBR_g36458</name>
</gene>
<comment type="caution">
    <text evidence="10">The sequence shown here is derived from an EMBL/GenBank/DDBJ whole genome shotgun (WGS) entry which is preliminary data.</text>
</comment>
<evidence type="ECO:0000256" key="5">
    <source>
        <dbReference type="ARBA" id="ARBA00022729"/>
    </source>
</evidence>
<dbReference type="CDD" id="cd22209">
    <property type="entry name" value="EMC10"/>
    <property type="match status" value="1"/>
</dbReference>
<evidence type="ECO:0000256" key="8">
    <source>
        <dbReference type="ARBA" id="ARBA00023136"/>
    </source>
</evidence>
<keyword evidence="4" id="KW-0812">Transmembrane</keyword>
<evidence type="ECO:0000256" key="1">
    <source>
        <dbReference type="ARBA" id="ARBA00004115"/>
    </source>
</evidence>
<feature type="region of interest" description="Disordered" evidence="9">
    <location>
        <begin position="267"/>
        <end position="286"/>
    </location>
</feature>
<protein>
    <recommendedName>
        <fullName evidence="3">ER membrane protein complex subunit 10</fullName>
    </recommendedName>
</protein>
<dbReference type="Gramene" id="GBG82931">
    <property type="protein sequence ID" value="GBG82931"/>
    <property type="gene ID" value="CBR_g36458"/>
</dbReference>
<dbReference type="Proteomes" id="UP000265515">
    <property type="component" value="Unassembled WGS sequence"/>
</dbReference>
<proteinExistence type="inferred from homology"/>
<keyword evidence="11" id="KW-1185">Reference proteome</keyword>
<keyword evidence="7" id="KW-1133">Transmembrane helix</keyword>
<keyword evidence="5" id="KW-0732">Signal</keyword>
<evidence type="ECO:0000256" key="4">
    <source>
        <dbReference type="ARBA" id="ARBA00022692"/>
    </source>
</evidence>
<name>A0A388LL05_CHABU</name>
<keyword evidence="8" id="KW-0472">Membrane</keyword>
<evidence type="ECO:0000256" key="9">
    <source>
        <dbReference type="SAM" id="MobiDB-lite"/>
    </source>
</evidence>
<organism evidence="10 11">
    <name type="scientific">Chara braunii</name>
    <name type="common">Braun's stonewort</name>
    <dbReference type="NCBI Taxonomy" id="69332"/>
    <lineage>
        <taxon>Eukaryota</taxon>
        <taxon>Viridiplantae</taxon>
        <taxon>Streptophyta</taxon>
        <taxon>Charophyceae</taxon>
        <taxon>Charales</taxon>
        <taxon>Characeae</taxon>
        <taxon>Chara</taxon>
    </lineage>
</organism>
<dbReference type="PANTHER" id="PTHR21397">
    <property type="entry name" value="CHROMATIN COMPLEXES SUBUNIT BAP18-RELATED"/>
    <property type="match status" value="1"/>
</dbReference>
<evidence type="ECO:0000313" key="11">
    <source>
        <dbReference type="Proteomes" id="UP000265515"/>
    </source>
</evidence>
<dbReference type="STRING" id="69332.A0A388LL05"/>
<comment type="subcellular location">
    <subcellularLocation>
        <location evidence="1">Endoplasmic reticulum membrane</location>
        <topology evidence="1">Single-pass type I membrane protein</topology>
    </subcellularLocation>
</comment>
<evidence type="ECO:0000256" key="3">
    <source>
        <dbReference type="ARBA" id="ARBA00020105"/>
    </source>
</evidence>
<dbReference type="Pfam" id="PF21203">
    <property type="entry name" value="ECM10"/>
    <property type="match status" value="1"/>
</dbReference>
<keyword evidence="6" id="KW-0256">Endoplasmic reticulum</keyword>
<dbReference type="OrthoDB" id="1894652at2759"/>
<evidence type="ECO:0000256" key="7">
    <source>
        <dbReference type="ARBA" id="ARBA00022989"/>
    </source>
</evidence>
<sequence>MPQRWHPLHAVTDAVSRLSQLLRQLVSSDCVLACAIGGGDGFGPFGCILGVRGAVAKGEGGKDVRFDDLLDEDDEEFTGFEDPIHKLRTSSEALGDSTVSLSSVFPSASMSTSASKVAGDVSVVFEHDLGGKGLKFEPCGEFMARGKPSADPQSLFLFVSRHPWTSQQQKDFLELLESDGVYRIRVPTNFWKRGNETVMSYVKARCLAAAGFQERFEFVVDYTGNVVAVNYLLPDGACHPLSSVKPKSWRFSSKAVLKPWTTATGPLVTAEGDPMADTQEGERPKKKEEKSFFARYWMYIVPGVLVFMNVMAQATATLEQQQQQQQQGAERSVQRPGGAGMHGGGAGRRRAVQ</sequence>
<comment type="similarity">
    <text evidence="2">Belongs to the EMC10 family.</text>
</comment>
<feature type="compositionally biased region" description="Gly residues" evidence="9">
    <location>
        <begin position="337"/>
        <end position="346"/>
    </location>
</feature>
<accession>A0A388LL05</accession>
<reference evidence="10 11" key="1">
    <citation type="journal article" date="2018" name="Cell">
        <title>The Chara Genome: Secondary Complexity and Implications for Plant Terrestrialization.</title>
        <authorList>
            <person name="Nishiyama T."/>
            <person name="Sakayama H."/>
            <person name="Vries J.D."/>
            <person name="Buschmann H."/>
            <person name="Saint-Marcoux D."/>
            <person name="Ullrich K.K."/>
            <person name="Haas F.B."/>
            <person name="Vanderstraeten L."/>
            <person name="Becker D."/>
            <person name="Lang D."/>
            <person name="Vosolsobe S."/>
            <person name="Rombauts S."/>
            <person name="Wilhelmsson P.K.I."/>
            <person name="Janitza P."/>
            <person name="Kern R."/>
            <person name="Heyl A."/>
            <person name="Rumpler F."/>
            <person name="Villalobos L.I.A.C."/>
            <person name="Clay J.M."/>
            <person name="Skokan R."/>
            <person name="Toyoda A."/>
            <person name="Suzuki Y."/>
            <person name="Kagoshima H."/>
            <person name="Schijlen E."/>
            <person name="Tajeshwar N."/>
            <person name="Catarino B."/>
            <person name="Hetherington A.J."/>
            <person name="Saltykova A."/>
            <person name="Bonnot C."/>
            <person name="Breuninger H."/>
            <person name="Symeonidi A."/>
            <person name="Radhakrishnan G.V."/>
            <person name="Van Nieuwerburgh F."/>
            <person name="Deforce D."/>
            <person name="Chang C."/>
            <person name="Karol K.G."/>
            <person name="Hedrich R."/>
            <person name="Ulvskov P."/>
            <person name="Glockner G."/>
            <person name="Delwiche C.F."/>
            <person name="Petrasek J."/>
            <person name="Van de Peer Y."/>
            <person name="Friml J."/>
            <person name="Beilby M."/>
            <person name="Dolan L."/>
            <person name="Kohara Y."/>
            <person name="Sugano S."/>
            <person name="Fujiyama A."/>
            <person name="Delaux P.-M."/>
            <person name="Quint M."/>
            <person name="TheiBen G."/>
            <person name="Hagemann M."/>
            <person name="Harholt J."/>
            <person name="Dunand C."/>
            <person name="Zachgo S."/>
            <person name="Langdale J."/>
            <person name="Maumus F."/>
            <person name="Straeten D.V.D."/>
            <person name="Gould S.B."/>
            <person name="Rensing S.A."/>
        </authorList>
    </citation>
    <scope>NUCLEOTIDE SEQUENCE [LARGE SCALE GENOMIC DNA]</scope>
    <source>
        <strain evidence="10 11">S276</strain>
    </source>
</reference>
<feature type="region of interest" description="Disordered" evidence="9">
    <location>
        <begin position="321"/>
        <end position="353"/>
    </location>
</feature>
<evidence type="ECO:0000256" key="6">
    <source>
        <dbReference type="ARBA" id="ARBA00022824"/>
    </source>
</evidence>